<accession>A0AAD7APG2</accession>
<dbReference type="PANTHER" id="PTHR36183:SF2">
    <property type="entry name" value="BETA-GLUCURONIDASE C-TERMINAL DOMAIN-CONTAINING PROTEIN"/>
    <property type="match status" value="1"/>
</dbReference>
<keyword evidence="3" id="KW-0378">Hydrolase</keyword>
<evidence type="ECO:0000313" key="4">
    <source>
        <dbReference type="Proteomes" id="UP001218218"/>
    </source>
</evidence>
<dbReference type="Gene3D" id="3.20.20.80">
    <property type="entry name" value="Glycosidases"/>
    <property type="match status" value="1"/>
</dbReference>
<feature type="domain" description="Beta-glucuronidase C-terminal" evidence="2">
    <location>
        <begin position="436"/>
        <end position="540"/>
    </location>
</feature>
<dbReference type="InterPro" id="IPR017853">
    <property type="entry name" value="GH"/>
</dbReference>
<gene>
    <name evidence="3" type="ORF">DFH08DRAFT_838013</name>
</gene>
<dbReference type="InterPro" id="IPR052974">
    <property type="entry name" value="GH79_Enzymes"/>
</dbReference>
<dbReference type="GO" id="GO:0016787">
    <property type="term" value="F:hydrolase activity"/>
    <property type="evidence" value="ECO:0007669"/>
    <property type="project" value="UniProtKB-KW"/>
</dbReference>
<keyword evidence="4" id="KW-1185">Reference proteome</keyword>
<protein>
    <submittedName>
        <fullName evidence="3">Glycoside hydrolase family 79 protein</fullName>
    </submittedName>
</protein>
<keyword evidence="1" id="KW-0732">Signal</keyword>
<evidence type="ECO:0000256" key="1">
    <source>
        <dbReference type="SAM" id="SignalP"/>
    </source>
</evidence>
<organism evidence="3 4">
    <name type="scientific">Mycena albidolilacea</name>
    <dbReference type="NCBI Taxonomy" id="1033008"/>
    <lineage>
        <taxon>Eukaryota</taxon>
        <taxon>Fungi</taxon>
        <taxon>Dikarya</taxon>
        <taxon>Basidiomycota</taxon>
        <taxon>Agaricomycotina</taxon>
        <taxon>Agaricomycetes</taxon>
        <taxon>Agaricomycetidae</taxon>
        <taxon>Agaricales</taxon>
        <taxon>Marasmiineae</taxon>
        <taxon>Mycenaceae</taxon>
        <taxon>Mycena</taxon>
    </lineage>
</organism>
<dbReference type="SUPFAM" id="SSF51445">
    <property type="entry name" value="(Trans)glycosidases"/>
    <property type="match status" value="1"/>
</dbReference>
<name>A0AAD7APG2_9AGAR</name>
<dbReference type="Proteomes" id="UP001218218">
    <property type="component" value="Unassembled WGS sequence"/>
</dbReference>
<proteinExistence type="predicted"/>
<dbReference type="AlphaFoldDB" id="A0AAD7APG2"/>
<sequence>MFLRHTIPIFYLVLGIYAANAPTTLTLHGPASLPFNASYPLHPSLASFSIETAFFIEYLGNRTAPNTLTSNLLQNLKDRTGTPAEVRIGGITADSTYWDASLDTALSNFIVNGTVLVNTTIGPEFWEAAKTLLPEDTKITMNLDLHDFKYAGALSVAQSAVDGLSPGQLVALEIGNEPDHYSPLLSAQAYDTVWELWSKNISDALGFRTPIFQIAATAEDPLWPYDAPGASSALDCVSALAAGANNAGTVKLCSEHTYQYSVCDAPRIPIATLPNLVNHTRLAVYLDLWQPRIQSVRAQLGPDSFVIGEYNSVSCSGKAGVSDTFGQALWLLDTTFYAASLNVSRLYIHQGGPLALQSSTQLNHGGLSRYDLWYPVDALNGEKQVFPSYSAYLFITETIGHSKNLRIANLWPGRQSNGSTITTAGGDISAGQSVVYGFWEDSAQEFPSKIALLNLQIFNQTEAGPRPTTTFDISAFLPPRHKSVTVKRLQAPGADVTFGNLTTWAGQTFALDSNGLAKGQYKEDNIAGGKIVVEASGAALVSL</sequence>
<dbReference type="EMBL" id="JARIHO010000003">
    <property type="protein sequence ID" value="KAJ7363989.1"/>
    <property type="molecule type" value="Genomic_DNA"/>
</dbReference>
<evidence type="ECO:0000313" key="3">
    <source>
        <dbReference type="EMBL" id="KAJ7363989.1"/>
    </source>
</evidence>
<comment type="caution">
    <text evidence="3">The sequence shown here is derived from an EMBL/GenBank/DDBJ whole genome shotgun (WGS) entry which is preliminary data.</text>
</comment>
<reference evidence="3" key="1">
    <citation type="submission" date="2023-03" db="EMBL/GenBank/DDBJ databases">
        <title>Massive genome expansion in bonnet fungi (Mycena s.s.) driven by repeated elements and novel gene families across ecological guilds.</title>
        <authorList>
            <consortium name="Lawrence Berkeley National Laboratory"/>
            <person name="Harder C.B."/>
            <person name="Miyauchi S."/>
            <person name="Viragh M."/>
            <person name="Kuo A."/>
            <person name="Thoen E."/>
            <person name="Andreopoulos B."/>
            <person name="Lu D."/>
            <person name="Skrede I."/>
            <person name="Drula E."/>
            <person name="Henrissat B."/>
            <person name="Morin E."/>
            <person name="Kohler A."/>
            <person name="Barry K."/>
            <person name="LaButti K."/>
            <person name="Morin E."/>
            <person name="Salamov A."/>
            <person name="Lipzen A."/>
            <person name="Mereny Z."/>
            <person name="Hegedus B."/>
            <person name="Baldrian P."/>
            <person name="Stursova M."/>
            <person name="Weitz H."/>
            <person name="Taylor A."/>
            <person name="Grigoriev I.V."/>
            <person name="Nagy L.G."/>
            <person name="Martin F."/>
            <person name="Kauserud H."/>
        </authorList>
    </citation>
    <scope>NUCLEOTIDE SEQUENCE</scope>
    <source>
        <strain evidence="3">CBHHK002</strain>
    </source>
</reference>
<feature type="signal peptide" evidence="1">
    <location>
        <begin position="1"/>
        <end position="21"/>
    </location>
</feature>
<evidence type="ECO:0000259" key="2">
    <source>
        <dbReference type="Pfam" id="PF16862"/>
    </source>
</evidence>
<feature type="chain" id="PRO_5042030701" evidence="1">
    <location>
        <begin position="22"/>
        <end position="543"/>
    </location>
</feature>
<dbReference type="Pfam" id="PF16862">
    <property type="entry name" value="Glyco_hydro_79C"/>
    <property type="match status" value="1"/>
</dbReference>
<dbReference type="PANTHER" id="PTHR36183">
    <property type="entry name" value="BETA-GLUCURONIDASE"/>
    <property type="match status" value="1"/>
</dbReference>
<dbReference type="InterPro" id="IPR031728">
    <property type="entry name" value="GlcAase_C"/>
</dbReference>